<dbReference type="EMBL" id="JANHOG010001463">
    <property type="protein sequence ID" value="KAJ3536685.1"/>
    <property type="molecule type" value="Genomic_DNA"/>
</dbReference>
<reference evidence="1" key="1">
    <citation type="submission" date="2022-07" db="EMBL/GenBank/DDBJ databases">
        <title>Genome Sequence of Phlebia brevispora.</title>
        <authorList>
            <person name="Buettner E."/>
        </authorList>
    </citation>
    <scope>NUCLEOTIDE SEQUENCE</scope>
    <source>
        <strain evidence="1">MPL23</strain>
    </source>
</reference>
<sequence length="324" mass="36431">MSVSASLPFFHYAQITRFTTLAAAVLLVYEHVLKFPHELEFFWKKKWSSGTSLFLWSRYFPLVFNVSNVCVWMLPRPSAKPYPLLGFIFFHWHTAGLAIILLTVHAILMLRIYAMYHSSRIIASLCMILLLVEMASFIVFFGIRRKGEIYSTNNPAPGVYICAAGDLKGAHWIAYQFTVLIGIESILVALAAYKRWVHRGRYGGSIMKALTTGSMIYFAIILAVLAVNQIIWLMNLVVLDEASACVTHAISPVLANRLMVAVCKHCHRHDDEESTHDASGVRFTPGATTVTAVEQRSDTGFDMEDDVDERPADCAYEMCTFETA</sequence>
<protein>
    <submittedName>
        <fullName evidence="1">Uncharacterized protein</fullName>
    </submittedName>
</protein>
<dbReference type="Proteomes" id="UP001148662">
    <property type="component" value="Unassembled WGS sequence"/>
</dbReference>
<accession>A0ACC1SCC4</accession>
<keyword evidence="2" id="KW-1185">Reference proteome</keyword>
<proteinExistence type="predicted"/>
<evidence type="ECO:0000313" key="2">
    <source>
        <dbReference type="Proteomes" id="UP001148662"/>
    </source>
</evidence>
<evidence type="ECO:0000313" key="1">
    <source>
        <dbReference type="EMBL" id="KAJ3536685.1"/>
    </source>
</evidence>
<organism evidence="1 2">
    <name type="scientific">Phlebia brevispora</name>
    <dbReference type="NCBI Taxonomy" id="194682"/>
    <lineage>
        <taxon>Eukaryota</taxon>
        <taxon>Fungi</taxon>
        <taxon>Dikarya</taxon>
        <taxon>Basidiomycota</taxon>
        <taxon>Agaricomycotina</taxon>
        <taxon>Agaricomycetes</taxon>
        <taxon>Polyporales</taxon>
        <taxon>Meruliaceae</taxon>
        <taxon>Phlebia</taxon>
    </lineage>
</organism>
<comment type="caution">
    <text evidence="1">The sequence shown here is derived from an EMBL/GenBank/DDBJ whole genome shotgun (WGS) entry which is preliminary data.</text>
</comment>
<name>A0ACC1SCC4_9APHY</name>
<gene>
    <name evidence="1" type="ORF">NM688_g6805</name>
</gene>